<accession>A0ABT7JFS4</accession>
<dbReference type="EMBL" id="JASNGB010000046">
    <property type="protein sequence ID" value="MDL2343906.1"/>
    <property type="molecule type" value="Genomic_DNA"/>
</dbReference>
<keyword evidence="2" id="KW-0378">Hydrolase</keyword>
<dbReference type="Pfam" id="PF00293">
    <property type="entry name" value="NUDIX"/>
    <property type="match status" value="1"/>
</dbReference>
<comment type="cofactor">
    <cofactor evidence="1">
        <name>Mg(2+)</name>
        <dbReference type="ChEBI" id="CHEBI:18420"/>
    </cofactor>
</comment>
<sequence>MPSSPRLHLLARAVIEDGGHVLLAQAHGHAHTFLPGGHVEPGEGLRACLVRELAEETGRSFEVGAFLGVIEYEWQDRSGVRQHELNHLFAATSPGLTRLQTVTSSEPHLTFAWVPASELKARQLMPPLLRCWLAGDRQQRSSFASTLEEG</sequence>
<dbReference type="PANTHER" id="PTHR43046:SF14">
    <property type="entry name" value="MUTT_NUDIX FAMILY PROTEIN"/>
    <property type="match status" value="1"/>
</dbReference>
<dbReference type="InterPro" id="IPR020084">
    <property type="entry name" value="NUDIX_hydrolase_CS"/>
</dbReference>
<dbReference type="SUPFAM" id="SSF55811">
    <property type="entry name" value="Nudix"/>
    <property type="match status" value="1"/>
</dbReference>
<keyword evidence="5" id="KW-1185">Reference proteome</keyword>
<dbReference type="InterPro" id="IPR015797">
    <property type="entry name" value="NUDIX_hydrolase-like_dom_sf"/>
</dbReference>
<dbReference type="Proteomes" id="UP001302059">
    <property type="component" value="Unassembled WGS sequence"/>
</dbReference>
<gene>
    <name evidence="4" type="ORF">QOL99_07055</name>
</gene>
<comment type="caution">
    <text evidence="4">The sequence shown here is derived from an EMBL/GenBank/DDBJ whole genome shotgun (WGS) entry which is preliminary data.</text>
</comment>
<evidence type="ECO:0000256" key="1">
    <source>
        <dbReference type="ARBA" id="ARBA00001946"/>
    </source>
</evidence>
<dbReference type="Gene3D" id="3.90.79.10">
    <property type="entry name" value="Nucleoside Triphosphate Pyrophosphohydrolase"/>
    <property type="match status" value="1"/>
</dbReference>
<feature type="domain" description="Nudix hydrolase" evidence="3">
    <location>
        <begin position="6"/>
        <end position="137"/>
    </location>
</feature>
<evidence type="ECO:0000259" key="3">
    <source>
        <dbReference type="PROSITE" id="PS51462"/>
    </source>
</evidence>
<dbReference type="PANTHER" id="PTHR43046">
    <property type="entry name" value="GDP-MANNOSE MANNOSYL HYDROLASE"/>
    <property type="match status" value="1"/>
</dbReference>
<proteinExistence type="predicted"/>
<evidence type="ECO:0000256" key="2">
    <source>
        <dbReference type="ARBA" id="ARBA00022801"/>
    </source>
</evidence>
<dbReference type="PROSITE" id="PS51462">
    <property type="entry name" value="NUDIX"/>
    <property type="match status" value="1"/>
</dbReference>
<evidence type="ECO:0000313" key="5">
    <source>
        <dbReference type="Proteomes" id="UP001302059"/>
    </source>
</evidence>
<reference evidence="4 5" key="1">
    <citation type="submission" date="2023-05" db="EMBL/GenBank/DDBJ databases">
        <authorList>
            <person name="Gao F."/>
        </authorList>
    </citation>
    <scope>NUCLEOTIDE SEQUENCE [LARGE SCALE GENOMIC DNA]</scope>
    <source>
        <strain evidence="4 5">MIMF12</strain>
    </source>
</reference>
<organism evidence="4 5">
    <name type="scientific">Deinococcus rhizophilus</name>
    <dbReference type="NCBI Taxonomy" id="3049544"/>
    <lineage>
        <taxon>Bacteria</taxon>
        <taxon>Thermotogati</taxon>
        <taxon>Deinococcota</taxon>
        <taxon>Deinococci</taxon>
        <taxon>Deinococcales</taxon>
        <taxon>Deinococcaceae</taxon>
        <taxon>Deinococcus</taxon>
    </lineage>
</organism>
<dbReference type="PROSITE" id="PS00893">
    <property type="entry name" value="NUDIX_BOX"/>
    <property type="match status" value="1"/>
</dbReference>
<protein>
    <submittedName>
        <fullName evidence="4">NUDIX domain-containing protein</fullName>
    </submittedName>
</protein>
<evidence type="ECO:0000313" key="4">
    <source>
        <dbReference type="EMBL" id="MDL2343906.1"/>
    </source>
</evidence>
<name>A0ABT7JFS4_9DEIO</name>
<dbReference type="RefSeq" id="WP_285522549.1">
    <property type="nucleotide sequence ID" value="NZ_JASNGB010000046.1"/>
</dbReference>
<dbReference type="InterPro" id="IPR000086">
    <property type="entry name" value="NUDIX_hydrolase_dom"/>
</dbReference>